<sequence length="228" mass="24380">MTMQQGAASIGQGCGWNRFSAVLRKAVQDFGDGLTFFGRWLRNPAHIASVAPSGRALAALITREIDGTMGAVLELGSGTGAFVPALLRRGIGEHALTLVERDPALARLLARRYPRAAVLNLDAANVARLAGDASFGAVVCGLGLRNMRQHEIEAILRASLAVMKPGAAFYLFTYGPRCSVPADSLDRLGLDVRRIGATWRNLPPAAVYRILRRPRPTVIDMTMGSDGS</sequence>
<evidence type="ECO:0000313" key="3">
    <source>
        <dbReference type="Proteomes" id="UP000015523"/>
    </source>
</evidence>
<dbReference type="InterPro" id="IPR041698">
    <property type="entry name" value="Methyltransf_25"/>
</dbReference>
<dbReference type="InterPro" id="IPR029063">
    <property type="entry name" value="SAM-dependent_MTases_sf"/>
</dbReference>
<dbReference type="PATRIC" id="fig|1346791.3.peg.2064"/>
<dbReference type="RefSeq" id="WP_021317964.1">
    <property type="nucleotide sequence ID" value="NZ_AUWY01000074.1"/>
</dbReference>
<gene>
    <name evidence="2" type="ORF">M529_10735</name>
</gene>
<dbReference type="SUPFAM" id="SSF53335">
    <property type="entry name" value="S-adenosyl-L-methionine-dependent methyltransferases"/>
    <property type="match status" value="1"/>
</dbReference>
<protein>
    <recommendedName>
        <fullName evidence="1">Methyltransferase domain-containing protein</fullName>
    </recommendedName>
</protein>
<reference evidence="2 3" key="1">
    <citation type="journal article" date="2013" name="Genome Announc.">
        <title>Draft Genome Sequence of Sphingobium ummariense Strain RL-3, a Hexachlorocyclohexane-Degrading Bacterium.</title>
        <authorList>
            <person name="Kohli P."/>
            <person name="Dua A."/>
            <person name="Sangwan N."/>
            <person name="Oldach P."/>
            <person name="Khurana J.P."/>
            <person name="Lal R."/>
        </authorList>
    </citation>
    <scope>NUCLEOTIDE SEQUENCE [LARGE SCALE GENOMIC DNA]</scope>
    <source>
        <strain evidence="2 3">RL-3</strain>
    </source>
</reference>
<comment type="caution">
    <text evidence="2">The sequence shown here is derived from an EMBL/GenBank/DDBJ whole genome shotgun (WGS) entry which is preliminary data.</text>
</comment>
<dbReference type="STRING" id="1346791.M529_10735"/>
<dbReference type="eggNOG" id="COG3963">
    <property type="taxonomic scope" value="Bacteria"/>
</dbReference>
<feature type="domain" description="Methyltransferase" evidence="1">
    <location>
        <begin position="72"/>
        <end position="166"/>
    </location>
</feature>
<name>T0K6G6_9SPHN</name>
<accession>T0K6G6</accession>
<proteinExistence type="predicted"/>
<dbReference type="Gene3D" id="3.40.50.150">
    <property type="entry name" value="Vaccinia Virus protein VP39"/>
    <property type="match status" value="1"/>
</dbReference>
<dbReference type="Pfam" id="PF13649">
    <property type="entry name" value="Methyltransf_25"/>
    <property type="match status" value="1"/>
</dbReference>
<dbReference type="EMBL" id="AUWY01000074">
    <property type="protein sequence ID" value="EQB32269.1"/>
    <property type="molecule type" value="Genomic_DNA"/>
</dbReference>
<organism evidence="2 3">
    <name type="scientific">Sphingobium ummariense RL-3</name>
    <dbReference type="NCBI Taxonomy" id="1346791"/>
    <lineage>
        <taxon>Bacteria</taxon>
        <taxon>Pseudomonadati</taxon>
        <taxon>Pseudomonadota</taxon>
        <taxon>Alphaproteobacteria</taxon>
        <taxon>Sphingomonadales</taxon>
        <taxon>Sphingomonadaceae</taxon>
        <taxon>Sphingobium</taxon>
    </lineage>
</organism>
<dbReference type="AlphaFoldDB" id="T0K6G6"/>
<dbReference type="Proteomes" id="UP000015523">
    <property type="component" value="Unassembled WGS sequence"/>
</dbReference>
<keyword evidence="3" id="KW-1185">Reference proteome</keyword>
<evidence type="ECO:0000313" key="2">
    <source>
        <dbReference type="EMBL" id="EQB32269.1"/>
    </source>
</evidence>
<evidence type="ECO:0000259" key="1">
    <source>
        <dbReference type="Pfam" id="PF13649"/>
    </source>
</evidence>
<dbReference type="CDD" id="cd02440">
    <property type="entry name" value="AdoMet_MTases"/>
    <property type="match status" value="1"/>
</dbReference>